<gene>
    <name evidence="5" type="ORF">C6P64_16105</name>
</gene>
<dbReference type="AlphaFoldDB" id="A0A2S9K103"/>
<evidence type="ECO:0000313" key="6">
    <source>
        <dbReference type="Proteomes" id="UP000238589"/>
    </source>
</evidence>
<dbReference type="CDD" id="cd01392">
    <property type="entry name" value="HTH_LacI"/>
    <property type="match status" value="1"/>
</dbReference>
<accession>A0A2S9K103</accession>
<dbReference type="SMART" id="SM00354">
    <property type="entry name" value="HTH_LACI"/>
    <property type="match status" value="1"/>
</dbReference>
<dbReference type="InterPro" id="IPR025997">
    <property type="entry name" value="SBP_2_dom"/>
</dbReference>
<keyword evidence="2" id="KW-0238">DNA-binding</keyword>
<proteinExistence type="predicted"/>
<dbReference type="Proteomes" id="UP000238589">
    <property type="component" value="Unassembled WGS sequence"/>
</dbReference>
<dbReference type="Gene3D" id="1.10.260.40">
    <property type="entry name" value="lambda repressor-like DNA-binding domains"/>
    <property type="match status" value="1"/>
</dbReference>
<keyword evidence="6" id="KW-1185">Reference proteome</keyword>
<evidence type="ECO:0000259" key="4">
    <source>
        <dbReference type="PROSITE" id="PS50932"/>
    </source>
</evidence>
<comment type="caution">
    <text evidence="5">The sequence shown here is derived from an EMBL/GenBank/DDBJ whole genome shotgun (WGS) entry which is preliminary data.</text>
</comment>
<reference evidence="5 6" key="1">
    <citation type="submission" date="2018-03" db="EMBL/GenBank/DDBJ databases">
        <title>Comparative genomics illustrates the genes involved in a hyperalkaliphilic mechanisms of Serpentinomonas isolated from highly-alkaline calcium-rich serpentinized springs.</title>
        <authorList>
            <person name="Suzuki S."/>
            <person name="Ishii S."/>
            <person name="Walworth N."/>
            <person name="Bird L."/>
            <person name="Kuenen J.G."/>
            <person name="Nealson K.H."/>
        </authorList>
    </citation>
    <scope>NUCLEOTIDE SEQUENCE [LARGE SCALE GENOMIC DNA]</scope>
    <source>
        <strain evidence="5 6">P1</strain>
    </source>
</reference>
<keyword evidence="3" id="KW-0804">Transcription</keyword>
<dbReference type="RefSeq" id="WP_105749563.1">
    <property type="nucleotide sequence ID" value="NZ_PVLQ01000090.1"/>
</dbReference>
<dbReference type="OrthoDB" id="9805774at2"/>
<dbReference type="GO" id="GO:0000976">
    <property type="term" value="F:transcription cis-regulatory region binding"/>
    <property type="evidence" value="ECO:0007669"/>
    <property type="project" value="TreeGrafter"/>
</dbReference>
<keyword evidence="1" id="KW-0805">Transcription regulation</keyword>
<dbReference type="SUPFAM" id="SSF53822">
    <property type="entry name" value="Periplasmic binding protein-like I"/>
    <property type="match status" value="1"/>
</dbReference>
<dbReference type="PRINTS" id="PR00036">
    <property type="entry name" value="HTHLACI"/>
</dbReference>
<protein>
    <submittedName>
        <fullName evidence="5">LacI family transcriptional regulator</fullName>
    </submittedName>
</protein>
<evidence type="ECO:0000256" key="1">
    <source>
        <dbReference type="ARBA" id="ARBA00023015"/>
    </source>
</evidence>
<evidence type="ECO:0000256" key="2">
    <source>
        <dbReference type="ARBA" id="ARBA00023125"/>
    </source>
</evidence>
<dbReference type="Pfam" id="PF00356">
    <property type="entry name" value="LacI"/>
    <property type="match status" value="1"/>
</dbReference>
<dbReference type="InterPro" id="IPR000843">
    <property type="entry name" value="HTH_LacI"/>
</dbReference>
<name>A0A2S9K103_9BURK</name>
<dbReference type="Pfam" id="PF13407">
    <property type="entry name" value="Peripla_BP_4"/>
    <property type="match status" value="1"/>
</dbReference>
<dbReference type="CDD" id="cd06307">
    <property type="entry name" value="PBP1_sugar_binding"/>
    <property type="match status" value="1"/>
</dbReference>
<dbReference type="EMBL" id="PVLQ01000090">
    <property type="protein sequence ID" value="PRD64130.1"/>
    <property type="molecule type" value="Genomic_DNA"/>
</dbReference>
<dbReference type="SUPFAM" id="SSF47413">
    <property type="entry name" value="lambda repressor-like DNA-binding domains"/>
    <property type="match status" value="1"/>
</dbReference>
<dbReference type="PROSITE" id="PS50932">
    <property type="entry name" value="HTH_LACI_2"/>
    <property type="match status" value="1"/>
</dbReference>
<dbReference type="GO" id="GO:0003700">
    <property type="term" value="F:DNA-binding transcription factor activity"/>
    <property type="evidence" value="ECO:0007669"/>
    <property type="project" value="TreeGrafter"/>
</dbReference>
<dbReference type="InterPro" id="IPR010982">
    <property type="entry name" value="Lambda_DNA-bd_dom_sf"/>
</dbReference>
<dbReference type="PROSITE" id="PS00356">
    <property type="entry name" value="HTH_LACI_1"/>
    <property type="match status" value="1"/>
</dbReference>
<feature type="domain" description="HTH lacI-type" evidence="4">
    <location>
        <begin position="8"/>
        <end position="63"/>
    </location>
</feature>
<dbReference type="InterPro" id="IPR028082">
    <property type="entry name" value="Peripla_BP_I"/>
</dbReference>
<dbReference type="Gene3D" id="3.40.50.2300">
    <property type="match status" value="2"/>
</dbReference>
<dbReference type="PANTHER" id="PTHR30146:SF152">
    <property type="entry name" value="TRANSCRIPTIONAL REGULATORY PROTEIN"/>
    <property type="match status" value="1"/>
</dbReference>
<evidence type="ECO:0000256" key="3">
    <source>
        <dbReference type="ARBA" id="ARBA00023163"/>
    </source>
</evidence>
<sequence length="352" mass="38295">MNHGQRRVTLQDIAQAAGVSSATVDRVLNGRLPVREDTALRVIAAAEALGYRAAHLMRQRLDSAGKRRRLGFCLQKQDSPFYQALAQALRDATRRQTDGHGSAVIEFIDELEPRAIADRLLELGRRCDALGLVALDHPHVSAAVAQLHEEGRPCLALLSDLGAPQRLGCVGIDDRQRGRVAAWAVRRLSRRAANDQGEVGVFIGSQRYLGQEMSEMAFRCALREQAPGLRVLDAQVNLEDEQLGYEATLSLLARHPQLVGLYDTGGGATRGIVRALREEGAGRGIVMVAHGLTPEHREALIDGVIDLVIQTPVVPVADRAVGVLLRALQPGQPVAFGQPFMLPFELYTSENV</sequence>
<evidence type="ECO:0000313" key="5">
    <source>
        <dbReference type="EMBL" id="PRD64130.1"/>
    </source>
</evidence>
<organism evidence="5 6">
    <name type="scientific">Malikia granosa</name>
    <dbReference type="NCBI Taxonomy" id="263067"/>
    <lineage>
        <taxon>Bacteria</taxon>
        <taxon>Pseudomonadati</taxon>
        <taxon>Pseudomonadota</taxon>
        <taxon>Betaproteobacteria</taxon>
        <taxon>Burkholderiales</taxon>
        <taxon>Comamonadaceae</taxon>
        <taxon>Malikia</taxon>
    </lineage>
</organism>
<dbReference type="PANTHER" id="PTHR30146">
    <property type="entry name" value="LACI-RELATED TRANSCRIPTIONAL REPRESSOR"/>
    <property type="match status" value="1"/>
</dbReference>